<evidence type="ECO:0000256" key="2">
    <source>
        <dbReference type="ARBA" id="ARBA00023125"/>
    </source>
</evidence>
<dbReference type="Gene3D" id="1.10.10.10">
    <property type="entry name" value="Winged helix-like DNA-binding domain superfamily/Winged helix DNA-binding domain"/>
    <property type="match status" value="1"/>
</dbReference>
<keyword evidence="1" id="KW-0805">Transcription regulation</keyword>
<dbReference type="CDD" id="cd06170">
    <property type="entry name" value="LuxR_C_like"/>
    <property type="match status" value="1"/>
</dbReference>
<dbReference type="EMBL" id="FOFV01000009">
    <property type="protein sequence ID" value="SER52044.1"/>
    <property type="molecule type" value="Genomic_DNA"/>
</dbReference>
<dbReference type="AlphaFoldDB" id="A0A1H9PUZ8"/>
<reference evidence="6" key="1">
    <citation type="submission" date="2016-10" db="EMBL/GenBank/DDBJ databases">
        <authorList>
            <person name="Varghese N."/>
            <person name="Submissions S."/>
        </authorList>
    </citation>
    <scope>NUCLEOTIDE SEQUENCE [LARGE SCALE GENOMIC DNA]</scope>
    <source>
        <strain evidence="6">DSM 44437</strain>
    </source>
</reference>
<evidence type="ECO:0000313" key="6">
    <source>
        <dbReference type="Proteomes" id="UP000199503"/>
    </source>
</evidence>
<dbReference type="PROSITE" id="PS50043">
    <property type="entry name" value="HTH_LUXR_2"/>
    <property type="match status" value="1"/>
</dbReference>
<protein>
    <submittedName>
        <fullName evidence="5">DNA-binding response regulator, NarL/FixJ family, contains REC and HTH domains</fullName>
    </submittedName>
</protein>
<dbReference type="InterPro" id="IPR000792">
    <property type="entry name" value="Tscrpt_reg_LuxR_C"/>
</dbReference>
<dbReference type="GO" id="GO:0003677">
    <property type="term" value="F:DNA binding"/>
    <property type="evidence" value="ECO:0007669"/>
    <property type="project" value="UniProtKB-KW"/>
</dbReference>
<keyword evidence="2 5" id="KW-0238">DNA-binding</keyword>
<keyword evidence="6" id="KW-1185">Reference proteome</keyword>
<dbReference type="InterPro" id="IPR016032">
    <property type="entry name" value="Sig_transdc_resp-reg_C-effctor"/>
</dbReference>
<dbReference type="PRINTS" id="PR00038">
    <property type="entry name" value="HTHLUXR"/>
</dbReference>
<name>A0A1H9PUZ8_9PSEU</name>
<accession>A0A1H9PUZ8</accession>
<evidence type="ECO:0000256" key="3">
    <source>
        <dbReference type="ARBA" id="ARBA00023163"/>
    </source>
</evidence>
<dbReference type="OrthoDB" id="4309410at2"/>
<dbReference type="Proteomes" id="UP000199503">
    <property type="component" value="Unassembled WGS sequence"/>
</dbReference>
<dbReference type="PANTHER" id="PTHR44688:SF16">
    <property type="entry name" value="DNA-BINDING TRANSCRIPTIONAL ACTIVATOR DEVR_DOSR"/>
    <property type="match status" value="1"/>
</dbReference>
<dbReference type="STRING" id="65499.SAMN04488000_109273"/>
<gene>
    <name evidence="5" type="ORF">SAMN04488000_109273</name>
</gene>
<dbReference type="InterPro" id="IPR036388">
    <property type="entry name" value="WH-like_DNA-bd_sf"/>
</dbReference>
<dbReference type="Pfam" id="PF00196">
    <property type="entry name" value="GerE"/>
    <property type="match status" value="1"/>
</dbReference>
<evidence type="ECO:0000259" key="4">
    <source>
        <dbReference type="PROSITE" id="PS50043"/>
    </source>
</evidence>
<evidence type="ECO:0000313" key="5">
    <source>
        <dbReference type="EMBL" id="SER52044.1"/>
    </source>
</evidence>
<dbReference type="PANTHER" id="PTHR44688">
    <property type="entry name" value="DNA-BINDING TRANSCRIPTIONAL ACTIVATOR DEVR_DOSR"/>
    <property type="match status" value="1"/>
</dbReference>
<dbReference type="SUPFAM" id="SSF46894">
    <property type="entry name" value="C-terminal effector domain of the bipartite response regulators"/>
    <property type="match status" value="1"/>
</dbReference>
<proteinExistence type="predicted"/>
<organism evidence="5 6">
    <name type="scientific">Lentzea albida</name>
    <dbReference type="NCBI Taxonomy" id="65499"/>
    <lineage>
        <taxon>Bacteria</taxon>
        <taxon>Bacillati</taxon>
        <taxon>Actinomycetota</taxon>
        <taxon>Actinomycetes</taxon>
        <taxon>Pseudonocardiales</taxon>
        <taxon>Pseudonocardiaceae</taxon>
        <taxon>Lentzea</taxon>
    </lineage>
</organism>
<sequence length="219" mass="23877">MTSQTAWPDGRRPLAPGHASRTAIRVLVHASDPLIASGLLAMLRPTPGIEIVTDPQNADVTVAVADDCLQEAFQPGTSRLVLIADELRQAELWTAIEHGLVVLVPRAEATARTRLLRAITDAREGRGDLPAEQLGNVLRGLKQLQETTLGPRDLTLAGLSLRETEVIRLLADGLDTAEIAERLIYSERTVKNVLHNLLSRLNLRNRAHAVAYALRHGLI</sequence>
<evidence type="ECO:0000256" key="1">
    <source>
        <dbReference type="ARBA" id="ARBA00023015"/>
    </source>
</evidence>
<dbReference type="RefSeq" id="WP_089919718.1">
    <property type="nucleotide sequence ID" value="NZ_FOFV01000009.1"/>
</dbReference>
<dbReference type="SMART" id="SM00421">
    <property type="entry name" value="HTH_LUXR"/>
    <property type="match status" value="1"/>
</dbReference>
<keyword evidence="3" id="KW-0804">Transcription</keyword>
<dbReference type="GO" id="GO:0006355">
    <property type="term" value="P:regulation of DNA-templated transcription"/>
    <property type="evidence" value="ECO:0007669"/>
    <property type="project" value="InterPro"/>
</dbReference>
<feature type="domain" description="HTH luxR-type" evidence="4">
    <location>
        <begin position="152"/>
        <end position="217"/>
    </location>
</feature>
<dbReference type="PROSITE" id="PS00622">
    <property type="entry name" value="HTH_LUXR_1"/>
    <property type="match status" value="1"/>
</dbReference>